<dbReference type="Proteomes" id="UP001358586">
    <property type="component" value="Chromosome 13"/>
</dbReference>
<keyword evidence="3" id="KW-1185">Reference proteome</keyword>
<protein>
    <submittedName>
        <fullName evidence="2">Uncharacterized protein</fullName>
    </submittedName>
</protein>
<feature type="region of interest" description="Disordered" evidence="1">
    <location>
        <begin position="1"/>
        <end position="31"/>
    </location>
</feature>
<accession>A0ABR0MG14</accession>
<gene>
    <name evidence="2" type="ORF">PVK06_047744</name>
</gene>
<sequence length="151" mass="17947">MKTRSSRRQTSNDYVGRDSYRDSHSSRKSSRYKANYELKTFRSYRQEEKVRNVFTNPYVSCSRITSYFQVSKDLIDKLHLHYLPDERRFHLIEKGKVENEIKPQAPKGKQGDNLEWFPPKEGGHENNMTDMTYQAWVGWKTSFSVKNEPTL</sequence>
<organism evidence="2 3">
    <name type="scientific">Gossypium arboreum</name>
    <name type="common">Tree cotton</name>
    <name type="synonym">Gossypium nanking</name>
    <dbReference type="NCBI Taxonomy" id="29729"/>
    <lineage>
        <taxon>Eukaryota</taxon>
        <taxon>Viridiplantae</taxon>
        <taxon>Streptophyta</taxon>
        <taxon>Embryophyta</taxon>
        <taxon>Tracheophyta</taxon>
        <taxon>Spermatophyta</taxon>
        <taxon>Magnoliopsida</taxon>
        <taxon>eudicotyledons</taxon>
        <taxon>Gunneridae</taxon>
        <taxon>Pentapetalae</taxon>
        <taxon>rosids</taxon>
        <taxon>malvids</taxon>
        <taxon>Malvales</taxon>
        <taxon>Malvaceae</taxon>
        <taxon>Malvoideae</taxon>
        <taxon>Gossypium</taxon>
    </lineage>
</organism>
<evidence type="ECO:0000256" key="1">
    <source>
        <dbReference type="SAM" id="MobiDB-lite"/>
    </source>
</evidence>
<comment type="caution">
    <text evidence="2">The sequence shown here is derived from an EMBL/GenBank/DDBJ whole genome shotgun (WGS) entry which is preliminary data.</text>
</comment>
<evidence type="ECO:0000313" key="2">
    <source>
        <dbReference type="EMBL" id="KAK5771527.1"/>
    </source>
</evidence>
<reference evidence="2 3" key="1">
    <citation type="submission" date="2023-03" db="EMBL/GenBank/DDBJ databases">
        <title>WGS of Gossypium arboreum.</title>
        <authorList>
            <person name="Yu D."/>
        </authorList>
    </citation>
    <scope>NUCLEOTIDE SEQUENCE [LARGE SCALE GENOMIC DNA]</scope>
    <source>
        <tissue evidence="2">Leaf</tissue>
    </source>
</reference>
<name>A0ABR0MG14_GOSAR</name>
<feature type="compositionally biased region" description="Basic and acidic residues" evidence="1">
    <location>
        <begin position="15"/>
        <end position="25"/>
    </location>
</feature>
<proteinExistence type="predicted"/>
<dbReference type="EMBL" id="JARKNE010000013">
    <property type="protein sequence ID" value="KAK5771527.1"/>
    <property type="molecule type" value="Genomic_DNA"/>
</dbReference>
<evidence type="ECO:0000313" key="3">
    <source>
        <dbReference type="Proteomes" id="UP001358586"/>
    </source>
</evidence>